<dbReference type="Proteomes" id="UP001202134">
    <property type="component" value="Unassembled WGS sequence"/>
</dbReference>
<proteinExistence type="predicted"/>
<reference evidence="9 10" key="1">
    <citation type="submission" date="2022-01" db="EMBL/GenBank/DDBJ databases">
        <title>Whole genome-based taxonomy of the Shewanellaceae.</title>
        <authorList>
            <person name="Martin-Rodriguez A.J."/>
        </authorList>
    </citation>
    <scope>NUCLEOTIDE SEQUENCE [LARGE SCALE GENOMIC DNA]</scope>
    <source>
        <strain evidence="9 10">DSM 24955</strain>
    </source>
</reference>
<comment type="catalytic activity">
    <reaction evidence="1">
        <text>ATP + protein L-histidine = ADP + protein N-phospho-L-histidine.</text>
        <dbReference type="EC" id="2.7.13.3"/>
    </reaction>
</comment>
<evidence type="ECO:0000256" key="2">
    <source>
        <dbReference type="ARBA" id="ARBA00012438"/>
    </source>
</evidence>
<evidence type="ECO:0000256" key="1">
    <source>
        <dbReference type="ARBA" id="ARBA00000085"/>
    </source>
</evidence>
<keyword evidence="3" id="KW-0808">Transferase</keyword>
<dbReference type="PROSITE" id="PS50109">
    <property type="entry name" value="HIS_KIN"/>
    <property type="match status" value="1"/>
</dbReference>
<accession>A0ABT0KIQ1</accession>
<feature type="transmembrane region" description="Helical" evidence="7">
    <location>
        <begin position="161"/>
        <end position="179"/>
    </location>
</feature>
<gene>
    <name evidence="9" type="ORF">L2737_00040</name>
</gene>
<dbReference type="Pfam" id="PF02518">
    <property type="entry name" value="HATPase_c"/>
    <property type="match status" value="1"/>
</dbReference>
<name>A0ABT0KIQ1_9GAMM</name>
<keyword evidence="7" id="KW-1133">Transmembrane helix</keyword>
<keyword evidence="7" id="KW-0472">Membrane</keyword>
<feature type="transmembrane region" description="Helical" evidence="7">
    <location>
        <begin position="76"/>
        <end position="95"/>
    </location>
</feature>
<dbReference type="InterPro" id="IPR050980">
    <property type="entry name" value="2C_sensor_his_kinase"/>
</dbReference>
<dbReference type="EMBL" id="JAKIKU010000001">
    <property type="protein sequence ID" value="MCL1043727.1"/>
    <property type="molecule type" value="Genomic_DNA"/>
</dbReference>
<keyword evidence="7" id="KW-0812">Transmembrane</keyword>
<dbReference type="EC" id="2.7.13.3" evidence="2"/>
<protein>
    <recommendedName>
        <fullName evidence="2">histidine kinase</fullName>
        <ecNumber evidence="2">2.7.13.3</ecNumber>
    </recommendedName>
</protein>
<evidence type="ECO:0000259" key="8">
    <source>
        <dbReference type="PROSITE" id="PS50109"/>
    </source>
</evidence>
<dbReference type="GO" id="GO:0005524">
    <property type="term" value="F:ATP binding"/>
    <property type="evidence" value="ECO:0007669"/>
    <property type="project" value="UniProtKB-KW"/>
</dbReference>
<evidence type="ECO:0000313" key="9">
    <source>
        <dbReference type="EMBL" id="MCL1043727.1"/>
    </source>
</evidence>
<dbReference type="PANTHER" id="PTHR44936:SF10">
    <property type="entry name" value="SENSOR PROTEIN RSTB"/>
    <property type="match status" value="1"/>
</dbReference>
<evidence type="ECO:0000256" key="7">
    <source>
        <dbReference type="SAM" id="Phobius"/>
    </source>
</evidence>
<feature type="transmembrane region" description="Helical" evidence="7">
    <location>
        <begin position="101"/>
        <end position="118"/>
    </location>
</feature>
<comment type="caution">
    <text evidence="9">The sequence shown here is derived from an EMBL/GenBank/DDBJ whole genome shotgun (WGS) entry which is preliminary data.</text>
</comment>
<evidence type="ECO:0000256" key="6">
    <source>
        <dbReference type="ARBA" id="ARBA00022840"/>
    </source>
</evidence>
<evidence type="ECO:0000256" key="4">
    <source>
        <dbReference type="ARBA" id="ARBA00022741"/>
    </source>
</evidence>
<dbReference type="PANTHER" id="PTHR44936">
    <property type="entry name" value="SENSOR PROTEIN CREC"/>
    <property type="match status" value="1"/>
</dbReference>
<feature type="transmembrane region" description="Helical" evidence="7">
    <location>
        <begin position="125"/>
        <end position="141"/>
    </location>
</feature>
<feature type="transmembrane region" description="Helical" evidence="7">
    <location>
        <begin position="50"/>
        <end position="69"/>
    </location>
</feature>
<feature type="domain" description="Histidine kinase" evidence="8">
    <location>
        <begin position="211"/>
        <end position="417"/>
    </location>
</feature>
<evidence type="ECO:0000313" key="10">
    <source>
        <dbReference type="Proteomes" id="UP001202134"/>
    </source>
</evidence>
<dbReference type="SMART" id="SM00387">
    <property type="entry name" value="HATPase_c"/>
    <property type="match status" value="1"/>
</dbReference>
<dbReference type="SUPFAM" id="SSF55874">
    <property type="entry name" value="ATPase domain of HSP90 chaperone/DNA topoisomerase II/histidine kinase"/>
    <property type="match status" value="1"/>
</dbReference>
<dbReference type="Gene3D" id="3.30.565.10">
    <property type="entry name" value="Histidine kinase-like ATPase, C-terminal domain"/>
    <property type="match status" value="1"/>
</dbReference>
<dbReference type="Gene3D" id="1.10.287.130">
    <property type="match status" value="1"/>
</dbReference>
<organism evidence="9 10">
    <name type="scientific">Shewanella electrodiphila</name>
    <dbReference type="NCBI Taxonomy" id="934143"/>
    <lineage>
        <taxon>Bacteria</taxon>
        <taxon>Pseudomonadati</taxon>
        <taxon>Pseudomonadota</taxon>
        <taxon>Gammaproteobacteria</taxon>
        <taxon>Alteromonadales</taxon>
        <taxon>Shewanellaceae</taxon>
        <taxon>Shewanella</taxon>
    </lineage>
</organism>
<evidence type="ECO:0000256" key="5">
    <source>
        <dbReference type="ARBA" id="ARBA00022777"/>
    </source>
</evidence>
<keyword evidence="10" id="KW-1185">Reference proteome</keyword>
<dbReference type="InterPro" id="IPR005467">
    <property type="entry name" value="His_kinase_dom"/>
</dbReference>
<feature type="transmembrane region" description="Helical" evidence="7">
    <location>
        <begin position="20"/>
        <end position="38"/>
    </location>
</feature>
<dbReference type="InterPro" id="IPR003594">
    <property type="entry name" value="HATPase_dom"/>
</dbReference>
<keyword evidence="4" id="KW-0547">Nucleotide-binding</keyword>
<keyword evidence="6 9" id="KW-0067">ATP-binding</keyword>
<evidence type="ECO:0000256" key="3">
    <source>
        <dbReference type="ARBA" id="ARBA00022679"/>
    </source>
</evidence>
<keyword evidence="5" id="KW-0418">Kinase</keyword>
<sequence>MLSKTGHIVGSLNSNKEQLAFLRLLNLLLKLGLILFGIELFDLTRPPNELSYVLFLEAVYVAFCYRYRFQCINTPSILLITLIVDILFWSTWLFYTGGATNAFVSLLLLPVAIGAVTLPRWAPWILTFLSTSLYTLMMLTMPENRIRHHGMDMSSHYLGMWFNFVISALVLTITVGYIAKRVRQKNAQLSYLREAQLRQEKLLALGTVSAQMAHQMATPLSTLRLLVDELVEDGTAKDIEPEMQQALTRCETTLADLRLATESIRQQKAYPQKVDKLVSNLHEQVQLLMPETELTIEIDTLTAYPAVNADTSLLPALLALIENGARASLENIQKAQVTLSVTSGDSGQLCFNIRDFGKGMNAKELSELGNNVVTNPKGMGIGVLLSHASFERLGGQLSLSRHNQGGTIASVMLPANYDE</sequence>
<dbReference type="RefSeq" id="WP_248954362.1">
    <property type="nucleotide sequence ID" value="NZ_JAKIKU010000001.1"/>
</dbReference>
<dbReference type="InterPro" id="IPR036890">
    <property type="entry name" value="HATPase_C_sf"/>
</dbReference>